<name>A0AAU8LZA5_9BACT</name>
<protein>
    <submittedName>
        <fullName evidence="3">Glycosyltransferase family 4 protein</fullName>
        <ecNumber evidence="3">2.4.-.-</ecNumber>
    </submittedName>
</protein>
<dbReference type="InterPro" id="IPR001296">
    <property type="entry name" value="Glyco_trans_1"/>
</dbReference>
<dbReference type="GO" id="GO:0016757">
    <property type="term" value="F:glycosyltransferase activity"/>
    <property type="evidence" value="ECO:0007669"/>
    <property type="project" value="UniProtKB-KW"/>
</dbReference>
<evidence type="ECO:0000259" key="2">
    <source>
        <dbReference type="Pfam" id="PF13439"/>
    </source>
</evidence>
<accession>A0AAU8LZA5</accession>
<dbReference type="PANTHER" id="PTHR45947:SF3">
    <property type="entry name" value="SULFOQUINOVOSYL TRANSFERASE SQD2"/>
    <property type="match status" value="1"/>
</dbReference>
<proteinExistence type="predicted"/>
<feature type="domain" description="Glycosyl transferase family 1" evidence="1">
    <location>
        <begin position="206"/>
        <end position="366"/>
    </location>
</feature>
<dbReference type="SUPFAM" id="SSF53756">
    <property type="entry name" value="UDP-Glycosyltransferase/glycogen phosphorylase"/>
    <property type="match status" value="1"/>
</dbReference>
<dbReference type="Gene3D" id="3.40.50.2000">
    <property type="entry name" value="Glycogen Phosphorylase B"/>
    <property type="match status" value="2"/>
</dbReference>
<reference evidence="3" key="1">
    <citation type="journal article" date="2024" name="Syst. Appl. Microbiol.">
        <title>First single-strain enrichments of Electrothrix cable bacteria, description of E. aestuarii sp. nov. and E. rattekaaiensis sp. nov., and proposal of a cable bacteria taxonomy following the rules of the SeqCode.</title>
        <authorList>
            <person name="Plum-Jensen L.E."/>
            <person name="Schramm A."/>
            <person name="Marshall I.P.G."/>
        </authorList>
    </citation>
    <scope>NUCLEOTIDE SEQUENCE</scope>
    <source>
        <strain evidence="3">Rat1</strain>
    </source>
</reference>
<dbReference type="InterPro" id="IPR050194">
    <property type="entry name" value="Glycosyltransferase_grp1"/>
</dbReference>
<dbReference type="Pfam" id="PF00534">
    <property type="entry name" value="Glycos_transf_1"/>
    <property type="match status" value="1"/>
</dbReference>
<reference evidence="3" key="2">
    <citation type="submission" date="2024-06" db="EMBL/GenBank/DDBJ databases">
        <authorList>
            <person name="Plum-Jensen L.E."/>
            <person name="Schramm A."/>
            <person name="Marshall I.P.G."/>
        </authorList>
    </citation>
    <scope>NUCLEOTIDE SEQUENCE</scope>
    <source>
        <strain evidence="3">Rat1</strain>
    </source>
</reference>
<dbReference type="KEGG" id="eaj:Q3M24_05565"/>
<evidence type="ECO:0000313" key="3">
    <source>
        <dbReference type="EMBL" id="XCN74216.1"/>
    </source>
</evidence>
<dbReference type="InterPro" id="IPR028098">
    <property type="entry name" value="Glyco_trans_4-like_N"/>
</dbReference>
<sequence>MKKGDNVQHYSLGNSAPKEWQVFIKKLYNMNSLKNTTIHQIINNLERAGAQILVRQLHEALLFNGIDSRLVSLTAFSSSEPITYQSLGFFECYNLRAIAALYAYIKNNCKPNDIIHVHLFPAMLYVSLAVRLTGWQGTLICTEHNTHNRRRNRYIGKIIDSILYSRYRKIICISKGTKDALVTWMPSLRPKLSIISNGIPLTYNRFPIRQFREKPIIISVGSLSKQKNYDIAIRAMHLISDIDYEYWIAGEGSEEDNLKSLCKSLNLDKKIRFLGLIEDVPSLLKEADIFLMPSLWEGFGLAAVEAMNAGLPLIVSDVPGLREIVASLEECALLVPPNEPHRISQAVRELLINPDKRVIFGKNAYLRSSAFSIEETIENHIKFYSTIH</sequence>
<dbReference type="EC" id="2.4.-.-" evidence="3"/>
<dbReference type="EMBL" id="CP159373">
    <property type="protein sequence ID" value="XCN74216.1"/>
    <property type="molecule type" value="Genomic_DNA"/>
</dbReference>
<feature type="domain" description="Glycosyltransferase subfamily 4-like N-terminal" evidence="2">
    <location>
        <begin position="49"/>
        <end position="201"/>
    </location>
</feature>
<dbReference type="Pfam" id="PF13439">
    <property type="entry name" value="Glyco_transf_4"/>
    <property type="match status" value="1"/>
</dbReference>
<gene>
    <name evidence="3" type="ORF">Q3M24_05565</name>
</gene>
<evidence type="ECO:0000259" key="1">
    <source>
        <dbReference type="Pfam" id="PF00534"/>
    </source>
</evidence>
<keyword evidence="3" id="KW-0808">Transferase</keyword>
<keyword evidence="3" id="KW-0328">Glycosyltransferase</keyword>
<dbReference type="AlphaFoldDB" id="A0AAU8LZA5"/>
<dbReference type="CDD" id="cd03801">
    <property type="entry name" value="GT4_PimA-like"/>
    <property type="match status" value="1"/>
</dbReference>
<dbReference type="PANTHER" id="PTHR45947">
    <property type="entry name" value="SULFOQUINOVOSYL TRANSFERASE SQD2"/>
    <property type="match status" value="1"/>
</dbReference>
<organism evidence="3">
    <name type="scientific">Candidatus Electrothrix aestuarii</name>
    <dbReference type="NCBI Taxonomy" id="3062594"/>
    <lineage>
        <taxon>Bacteria</taxon>
        <taxon>Pseudomonadati</taxon>
        <taxon>Thermodesulfobacteriota</taxon>
        <taxon>Desulfobulbia</taxon>
        <taxon>Desulfobulbales</taxon>
        <taxon>Desulfobulbaceae</taxon>
        <taxon>Candidatus Electrothrix</taxon>
    </lineage>
</organism>